<evidence type="ECO:0000313" key="6">
    <source>
        <dbReference type="Proteomes" id="UP001358417"/>
    </source>
</evidence>
<dbReference type="GO" id="GO:0046872">
    <property type="term" value="F:metal ion binding"/>
    <property type="evidence" value="ECO:0007669"/>
    <property type="project" value="UniProtKB-KW"/>
</dbReference>
<feature type="domain" description="CENP-V/GFA" evidence="4">
    <location>
        <begin position="6"/>
        <end position="60"/>
    </location>
</feature>
<protein>
    <recommendedName>
        <fullName evidence="4">CENP-V/GFA domain-containing protein</fullName>
    </recommendedName>
</protein>
<gene>
    <name evidence="5" type="ORF">LTR84_007581</name>
</gene>
<name>A0AAV9NPA3_9EURO</name>
<accession>A0AAV9NPA3</accession>
<dbReference type="Pfam" id="PF04828">
    <property type="entry name" value="GFA"/>
    <property type="match status" value="1"/>
</dbReference>
<sequence length="102" mass="11327">MYYTDRATQSGQPLYRAFCKICGSKISATTPLNEDIISVPAGILDEAGLEWVPQKEQFCTSKAAWVPEFARDLVAQRFVKGPFGEEVREGHGMRDGKGRGKM</sequence>
<dbReference type="InterPro" id="IPR006913">
    <property type="entry name" value="CENP-V/GFA"/>
</dbReference>
<dbReference type="GO" id="GO:0016846">
    <property type="term" value="F:carbon-sulfur lyase activity"/>
    <property type="evidence" value="ECO:0007669"/>
    <property type="project" value="InterPro"/>
</dbReference>
<reference evidence="5 6" key="1">
    <citation type="submission" date="2023-08" db="EMBL/GenBank/DDBJ databases">
        <title>Black Yeasts Isolated from many extreme environments.</title>
        <authorList>
            <person name="Coleine C."/>
            <person name="Stajich J.E."/>
            <person name="Selbmann L."/>
        </authorList>
    </citation>
    <scope>NUCLEOTIDE SEQUENCE [LARGE SCALE GENOMIC DNA]</scope>
    <source>
        <strain evidence="5 6">CCFEE 5792</strain>
    </source>
</reference>
<evidence type="ECO:0000259" key="4">
    <source>
        <dbReference type="Pfam" id="PF04828"/>
    </source>
</evidence>
<dbReference type="Proteomes" id="UP001358417">
    <property type="component" value="Unassembled WGS sequence"/>
</dbReference>
<keyword evidence="6" id="KW-1185">Reference proteome</keyword>
<dbReference type="EMBL" id="JAVRRD010000003">
    <property type="protein sequence ID" value="KAK5061040.1"/>
    <property type="molecule type" value="Genomic_DNA"/>
</dbReference>
<dbReference type="SUPFAM" id="SSF51316">
    <property type="entry name" value="Mss4-like"/>
    <property type="match status" value="1"/>
</dbReference>
<evidence type="ECO:0000256" key="2">
    <source>
        <dbReference type="ARBA" id="ARBA00022723"/>
    </source>
</evidence>
<evidence type="ECO:0000256" key="3">
    <source>
        <dbReference type="ARBA" id="ARBA00022833"/>
    </source>
</evidence>
<comment type="similarity">
    <text evidence="1">Belongs to the Gfa family.</text>
</comment>
<dbReference type="RefSeq" id="XP_064710137.1">
    <property type="nucleotide sequence ID" value="XM_064851134.1"/>
</dbReference>
<dbReference type="GeneID" id="89975747"/>
<organism evidence="5 6">
    <name type="scientific">Exophiala bonariae</name>
    <dbReference type="NCBI Taxonomy" id="1690606"/>
    <lineage>
        <taxon>Eukaryota</taxon>
        <taxon>Fungi</taxon>
        <taxon>Dikarya</taxon>
        <taxon>Ascomycota</taxon>
        <taxon>Pezizomycotina</taxon>
        <taxon>Eurotiomycetes</taxon>
        <taxon>Chaetothyriomycetidae</taxon>
        <taxon>Chaetothyriales</taxon>
        <taxon>Herpotrichiellaceae</taxon>
        <taxon>Exophiala</taxon>
    </lineage>
</organism>
<keyword evidence="2" id="KW-0479">Metal-binding</keyword>
<comment type="caution">
    <text evidence="5">The sequence shown here is derived from an EMBL/GenBank/DDBJ whole genome shotgun (WGS) entry which is preliminary data.</text>
</comment>
<keyword evidence="3" id="KW-0862">Zinc</keyword>
<proteinExistence type="inferred from homology"/>
<evidence type="ECO:0000256" key="1">
    <source>
        <dbReference type="ARBA" id="ARBA00005495"/>
    </source>
</evidence>
<dbReference type="AlphaFoldDB" id="A0AAV9NPA3"/>
<evidence type="ECO:0000313" key="5">
    <source>
        <dbReference type="EMBL" id="KAK5061040.1"/>
    </source>
</evidence>
<dbReference type="InterPro" id="IPR011057">
    <property type="entry name" value="Mss4-like_sf"/>
</dbReference>